<dbReference type="Pfam" id="PF07686">
    <property type="entry name" value="V-set"/>
    <property type="match status" value="1"/>
</dbReference>
<reference evidence="6 7" key="1">
    <citation type="submission" date="2019-09" db="EMBL/GenBank/DDBJ databases">
        <title>Bird 10,000 Genomes (B10K) Project - Family phase.</title>
        <authorList>
            <person name="Zhang G."/>
        </authorList>
    </citation>
    <scope>NUCLEOTIDE SEQUENCE [LARGE SCALE GENOMIC DNA]</scope>
    <source>
        <strain evidence="6">B10K-DU-012-45</strain>
    </source>
</reference>
<dbReference type="InterPro" id="IPR013106">
    <property type="entry name" value="Ig_V-set"/>
</dbReference>
<keyword evidence="3" id="KW-0325">Glycoprotein</keyword>
<dbReference type="SMART" id="SM00407">
    <property type="entry name" value="IGc1"/>
    <property type="match status" value="2"/>
</dbReference>
<dbReference type="InterPro" id="IPR003006">
    <property type="entry name" value="Ig/MHC_CS"/>
</dbReference>
<dbReference type="SMART" id="SM00408">
    <property type="entry name" value="IGc2"/>
    <property type="match status" value="1"/>
</dbReference>
<dbReference type="Gene3D" id="2.60.40.10">
    <property type="entry name" value="Immunoglobulins"/>
    <property type="match status" value="3"/>
</dbReference>
<dbReference type="InterPro" id="IPR003597">
    <property type="entry name" value="Ig_C1-set"/>
</dbReference>
<evidence type="ECO:0000256" key="3">
    <source>
        <dbReference type="ARBA" id="ARBA00023180"/>
    </source>
</evidence>
<feature type="domain" description="Ig-like" evidence="5">
    <location>
        <begin position="1"/>
        <end position="87"/>
    </location>
</feature>
<keyword evidence="2" id="KW-1015">Disulfide bond</keyword>
<dbReference type="Proteomes" id="UP000555367">
    <property type="component" value="Unassembled WGS sequence"/>
</dbReference>
<dbReference type="InterPro" id="IPR003599">
    <property type="entry name" value="Ig_sub"/>
</dbReference>
<dbReference type="InterPro" id="IPR013783">
    <property type="entry name" value="Ig-like_fold"/>
</dbReference>
<evidence type="ECO:0000313" key="7">
    <source>
        <dbReference type="Proteomes" id="UP000555367"/>
    </source>
</evidence>
<keyword evidence="7" id="KW-1185">Reference proteome</keyword>
<evidence type="ECO:0000256" key="2">
    <source>
        <dbReference type="ARBA" id="ARBA00023157"/>
    </source>
</evidence>
<dbReference type="AlphaFoldDB" id="A0A7L3CAQ7"/>
<dbReference type="EMBL" id="VZTQ01011300">
    <property type="protein sequence ID" value="NXT40698.1"/>
    <property type="molecule type" value="Genomic_DNA"/>
</dbReference>
<dbReference type="PROSITE" id="PS50835">
    <property type="entry name" value="IG_LIKE"/>
    <property type="match status" value="3"/>
</dbReference>
<dbReference type="FunFam" id="2.60.40.10:FF:000295">
    <property type="entry name" value="Tyrosine-protein phosphatase non-receptor type substrate 1"/>
    <property type="match status" value="1"/>
</dbReference>
<dbReference type="InterPro" id="IPR036179">
    <property type="entry name" value="Ig-like_dom_sf"/>
</dbReference>
<feature type="non-terminal residue" evidence="6">
    <location>
        <position position="1"/>
    </location>
</feature>
<keyword evidence="1" id="KW-0732">Signal</keyword>
<evidence type="ECO:0000313" key="6">
    <source>
        <dbReference type="EMBL" id="NXT40698.1"/>
    </source>
</evidence>
<dbReference type="PANTHER" id="PTHR19971">
    <property type="entry name" value="SIGNAL-REGULATORY PROTEIN BETA"/>
    <property type="match status" value="1"/>
</dbReference>
<dbReference type="SMART" id="SM00409">
    <property type="entry name" value="IG"/>
    <property type="match status" value="1"/>
</dbReference>
<accession>A0A7L3CAQ7</accession>
<evidence type="ECO:0000259" key="5">
    <source>
        <dbReference type="PROSITE" id="PS50835"/>
    </source>
</evidence>
<evidence type="ECO:0000256" key="1">
    <source>
        <dbReference type="ARBA" id="ARBA00022729"/>
    </source>
</evidence>
<sequence length="327" mass="35472">GQGFELRQPEEKASVKAGETLTLTCTMSQGGPAGPVKWLKGWGSGNKIVYDQKGSFPRVTRAVSESDTDFSIHITDMQPEDTGTYYCVKFRKAVGGVDEVFQRGKGTEVSVYAKPTPPVVSGPGRRAGPGQPVSVTCTAGGFFPENIGVKWLKDEAPISAQQPQITLGRTKSSYNVSSTVTMTLQEDDVRSQLVCEVQHPTLTAPLRGTYPLSKALRVPPRVRVVADPPSPVEANKIENFTCHVEGFYPENVVVTWLENGMEMKVEDISQPMQTPQGLFALRSLVEVKATEEKNGSVFTCRVVHDGQDPISEMAALRIAAWSSPGNT</sequence>
<dbReference type="InterPro" id="IPR007110">
    <property type="entry name" value="Ig-like_dom"/>
</dbReference>
<protein>
    <submittedName>
        <fullName evidence="6">SIRB1 protein</fullName>
    </submittedName>
</protein>
<keyword evidence="4" id="KW-0393">Immunoglobulin domain</keyword>
<feature type="domain" description="Ig-like" evidence="5">
    <location>
        <begin position="220"/>
        <end position="311"/>
    </location>
</feature>
<dbReference type="InterPro" id="IPR051755">
    <property type="entry name" value="Ig-like_CS_Receptor"/>
</dbReference>
<dbReference type="Pfam" id="PF07654">
    <property type="entry name" value="C1-set"/>
    <property type="match status" value="2"/>
</dbReference>
<name>A0A7L3CAQ7_PELUR</name>
<feature type="non-terminal residue" evidence="6">
    <location>
        <position position="327"/>
    </location>
</feature>
<dbReference type="OrthoDB" id="6370831at2759"/>
<dbReference type="SMART" id="SM00406">
    <property type="entry name" value="IGv"/>
    <property type="match status" value="1"/>
</dbReference>
<organism evidence="6 7">
    <name type="scientific">Pelecanoides urinatrix</name>
    <name type="common">Common diving petrel</name>
    <name type="synonym">Procellaria urinatrix</name>
    <dbReference type="NCBI Taxonomy" id="37079"/>
    <lineage>
        <taxon>Eukaryota</taxon>
        <taxon>Metazoa</taxon>
        <taxon>Chordata</taxon>
        <taxon>Craniata</taxon>
        <taxon>Vertebrata</taxon>
        <taxon>Euteleostomi</taxon>
        <taxon>Archelosauria</taxon>
        <taxon>Archosauria</taxon>
        <taxon>Dinosauria</taxon>
        <taxon>Saurischia</taxon>
        <taxon>Theropoda</taxon>
        <taxon>Coelurosauria</taxon>
        <taxon>Aves</taxon>
        <taxon>Neognathae</taxon>
        <taxon>Neoaves</taxon>
        <taxon>Aequornithes</taxon>
        <taxon>Procellariiformes</taxon>
        <taxon>Procellariidae</taxon>
        <taxon>Pelecanoides</taxon>
    </lineage>
</organism>
<comment type="caution">
    <text evidence="6">The sequence shown here is derived from an EMBL/GenBank/DDBJ whole genome shotgun (WGS) entry which is preliminary data.</text>
</comment>
<dbReference type="InterPro" id="IPR003598">
    <property type="entry name" value="Ig_sub2"/>
</dbReference>
<evidence type="ECO:0000256" key="4">
    <source>
        <dbReference type="ARBA" id="ARBA00023319"/>
    </source>
</evidence>
<gene>
    <name evidence="6" type="primary">Sirpb1</name>
    <name evidence="6" type="ORF">PELURI_R14086</name>
</gene>
<feature type="domain" description="Ig-like" evidence="5">
    <location>
        <begin position="117"/>
        <end position="207"/>
    </location>
</feature>
<dbReference type="PROSITE" id="PS00290">
    <property type="entry name" value="IG_MHC"/>
    <property type="match status" value="1"/>
</dbReference>
<proteinExistence type="predicted"/>
<dbReference type="SUPFAM" id="SSF48726">
    <property type="entry name" value="Immunoglobulin"/>
    <property type="match status" value="3"/>
</dbReference>